<protein>
    <submittedName>
        <fullName evidence="1">Uncharacterized protein</fullName>
    </submittedName>
</protein>
<sequence length="127" mass="14808">MTISKGEVYLDGGSLRVDGLDRCLQEFSLKVDNSLERERKVGYPKIVLNGMEIKRYSDMEHQLFELLDRAVLRRISPLSIKKFKKRMADDFDNEEARNTAVLLGAIEYLCRRQGHENPMRPCAKYLR</sequence>
<gene>
    <name evidence="1" type="ORF">GOQ09_11825</name>
</gene>
<evidence type="ECO:0000313" key="1">
    <source>
        <dbReference type="EMBL" id="QGW82227.1"/>
    </source>
</evidence>
<proteinExistence type="predicted"/>
<evidence type="ECO:0000313" key="2">
    <source>
        <dbReference type="Proteomes" id="UP000425817"/>
    </source>
</evidence>
<name>A0A6I6HIW8_VARPD</name>
<dbReference type="Proteomes" id="UP000425817">
    <property type="component" value="Chromosome"/>
</dbReference>
<reference evidence="1 2" key="1">
    <citation type="submission" date="2019-12" db="EMBL/GenBank/DDBJ databases">
        <title>Hybrid Genome Assemblies of two High G+C Isolates from Undergraduate Microbiology Courses.</title>
        <authorList>
            <person name="Ne Ville C.J."/>
            <person name="Enright D."/>
            <person name="Hernandez I."/>
            <person name="Dodsworth J."/>
            <person name="Orwin P.M."/>
        </authorList>
    </citation>
    <scope>NUCLEOTIDE SEQUENCE [LARGE SCALE GENOMIC DNA]</scope>
    <source>
        <strain evidence="1 2">CSUSB</strain>
    </source>
</reference>
<accession>A0A6I6HIW8</accession>
<dbReference type="EMBL" id="CP046622">
    <property type="protein sequence ID" value="QGW82227.1"/>
    <property type="molecule type" value="Genomic_DNA"/>
</dbReference>
<organism evidence="1 2">
    <name type="scientific">Variovorax paradoxus</name>
    <dbReference type="NCBI Taxonomy" id="34073"/>
    <lineage>
        <taxon>Bacteria</taxon>
        <taxon>Pseudomonadati</taxon>
        <taxon>Pseudomonadota</taxon>
        <taxon>Betaproteobacteria</taxon>
        <taxon>Burkholderiales</taxon>
        <taxon>Comamonadaceae</taxon>
        <taxon>Variovorax</taxon>
    </lineage>
</organism>
<dbReference type="RefSeq" id="WP_157613591.1">
    <property type="nucleotide sequence ID" value="NZ_CP046622.1"/>
</dbReference>
<dbReference type="AlphaFoldDB" id="A0A6I6HIW8"/>